<dbReference type="VEuPathDB" id="TriTrypDB:C3747_213g8"/>
<keyword evidence="2" id="KW-0472">Membrane</keyword>
<feature type="compositionally biased region" description="Low complexity" evidence="1">
    <location>
        <begin position="3507"/>
        <end position="3521"/>
    </location>
</feature>
<sequence>MTGCLCVPLCLVTVVASFILFFFFLSVQLEILLLYRHNYRFKVLDFTCSIRISGSGIAIYRNRVTGFPICRKGFAKQELRSTGRVRHHGSPADTCLGRWMRSSVGACPRSRHCVRCMAISAVRVALLFLLSLAAAAAWMPAVHAVVLRLRGGTVDRAITVGRAVDTVLMDGVSITNGVAVVFDVAAMLPGALRIELRNCVCYGGAQIYVRGYSGEPASDRSLEVSVSGLSGDYCSLVFVHNLPAHTNVTVRDSTIVTAGPMRYSQLSGLTDAVASPLVLHATSLLQTQLRVSNTVLRSLQAGGSAVYVGGGVDLLSSAVVLDGVLLEASGGPTASAMRVASSSRLSLRSHSVFSVTNVSVVSSGGGIVLGERLAVSDSVLRFVGVEGSAASSLVRCDGGTIGGGGWLDLHGVWAVGETSSVASLSGVTLSGGTVSIARCAATGVTLVSGPTITSGAVSVQCNRAGGRVLRSGGDYRMAGLPSVSVVPCDGCAAALECFDALTASFSDCVCGCRAGGVGEACLPFDVPPARSGGGGGAPDCVSGVTLTESVTVGGGRATACFDSVVFSGPITVAVDLRSMDAFADALNVKLRHCVLAGGAQLRIGGLSESTALSKPHALVNMTNVTSLEGTIVLHGAMPLHSSVLLANSTLRATVGGSQYVPTTPGHERSRYGPALVLDGVRLLSTRFVMTRSMLACGGGSCAAILVERGLVVNLSSVFYMDNCAVLSQTHVMYALASDLRVSGGSVFSIQNSLWSAPSIEIYKGACVFRDVVVDGGSVLQVVSSTFRLGFAMLMANTLTVTGGSWLVHRDNEFHTAYVVYLTKYYGIAFCDQSVWSILYNKFTHGFYSSTIACMTSKWPPPSDTRPTIYGVCNEARGSPVTDYQEELNIGTPVRVLDCGACTVDAVCFAARTSSISGCECVCAAGGYGDTCLPAAVPDGLGPLPLLEADDTEVRCVHGGSISSVDDPDPGVRGLCFVNVTFTAAIALDLLHFDAPEQTLNITLLQCVLIGLSIRGIGARVHVNVTSSMLDFGALEFEGDFGVGSQILVAGSALVTESSYAILFLKVFLGVNSTLLLLDNNLEGSNCALYISNAAVDGGGVIVKGNTLITTEEDQGVESSVCVNAIDVRNGGHIDVENNTMSAANGVYIFGDTSVSTAGLLRVADCTFVDSTKVSTSALVYLSGFVTLEGSAQWRVEGNSVGAASVLNIPHFQHKIRLSGSSTTVVLANNRQVDSRVSFAKLLPSSIVVKLPARLVVGCNLQGDEEVSYDDVFLGEVVVFRCGTCNEDAACYMPGTELVDRSSCSCSCRDGWHGASCLPFEVPDTVVPPLPERAVDGDTSCVVNQTLTNVTLNMWKTHHCYAGVTFSGVGAALTFSFDSMPLHLPINITLTGCTFLDEAVLQFVGGVEAAESAGVLIRVSQAVMRSSVVVFALAFPQHCDIAVTEVDAVQSSAVHLPDTVNNKLSVFLLRNVLLNASSLLVSNVKAHSLRYGALGLYSTGTLMLLDGSSLYVQYCSFAGYMHKFYVYSLSVSDHSVFALLNNTMSSGTSLLYLRHGFSVSEHSVLRVVGNGGSVSNAVYSLSFFTVRHSSWLDWRDNDVGVGAMFHYSIITTVNIDGSSVVTLAGCTMGSTGLSVSLLSQAVAGYRFFAGCLIVAGRVVTTAAELALHGITNVTTVAACGECTKDGDCFAPLTTAVVDCKCQCAAGGHGDVCAPAPVPAGPPPPPPTTPPPATPTPPPPLVGECISDMVYPEVAQAVGSGLSWLCYRNVTFSGVGMSLTVLLGGMTGDVANVTFDGCTWRDGAVLLLLGNVHAAVGALNIVVTGNTFHDALLSPEGVFPPRTNITISGNRFTVTRLVPRLGLVLRKPSCVAMNGLVISNDSAVVLSGNVFQSVTASSSAIYVVRSALRVSWHSVFAVLGNTFHMAGGDVTLIYLKGPSQSLSLSVLNNSAVVIRGNAVSRPVKCFVLLIWALRVESQSAVVFQGNDMQGSSVVFYSSDSSNIYYNSWLQLSGNLCRESPSDAFAFLYPKVNLRDSTVSVSRNQFISSTETSTMLLIPKSSRDITNGAIVAACNTVNGEEEANYAIPSVYNATILSCSDPCALAASCFPAYTTTASSDGCACTCAEGGHGDACLPVAVPEPPSTDGADLCVRDVRVDVEVNAGLGTSVACYVGVTFAADVVVDVESMSGSVRKVTLADCTFVRGASLYVVGWRSDPPAGQRADVLISGLESRSGGGVLVANRFPPGSRVTVVDSVLIAEKRVAYRGAYGLGDASACLVLHNVNLTGSVLTIARTHVAAVFGDAVGVLFVGGVALSSRGALYVDGLLVQTALGLCVSVEGGVAASGGSVVAFVDSGFLLCKHAVYVRGAVSVSGSAVAFVRSDFLSTEDYAVAFYSTVSLAGGSMLLAKGNVHDGVLREMLHAAGAVTAAGSTLSFVRNRALLPRMLSLSLSLVAGAHLRVACNDAGGRVLSTAEEYAAAGFGDAGSIDFAGCDACERDTHCYAPGTASASMRNGVCVCACGSGGHGEACMPVGAPALPPAVGTASSVFVREGVTVRSVFVVPAGASEVTLRHVVLDGVSPVLYVPWMARDGVRIVVQNVSLRNGAVLYVMGGGALRGAAGSDESGPVELSVCDVEALNGALVLTGTFPAGSVLTVTDTLLVAARPTPLVYLPGSQSSPYAPVLVLSGLRLVRSVLVEFGVALVTVMTGGRTVVVDGAVLELVGGGVALDAAVLGGEYALYASARVVASGGAVLRVSGSQVYAAHGLVFGSGVEANASAVVVNDNAGALTDGALLVLRGLASFVSGSWLSVRGNSISGRLLSVPSYPRSADLVQSTLTLYGNAGSGPVVMDGTVALVGTGRRFVVGCLTLNGQAVQPMDYRSAGIIGEFRPVACGVCDADVRCFAAATRAMSGSCRCRCAEGGYGRDCLPVYLPHVDGCNRTPGMPLVSHTATLTETRSLTSTWTPTPTPTPSLSTAHYSPTQHGPTETLQVTETVALSPTRTPTASVSSTLWWSDVACPTLTVTTTAAGGSLTQSDIRGGGSVVPARLMVALPPPFRWARDPQLGTHLGFVPVSTAQPRGFGGPWGAMLRNATNPSTVLELAVPVHRGYFIAADETIVIRCDAAAVFGGCKGVLLGSFTIRSDTLPAAASALSAITGVVAGSAAVAVVVTGGLGSILEMQALGVLARMPCASAQERASTVALPYFLSVFAALDPLWMVVGNALLAAVFGCVHCGVTAAFQRWRGVDAASAWAAMRLPSLTYVVAHAMHLGIFFGSVLALAMPGARVQHRVIGVVCVLYGVAFPAGVCYLIARHVGASFTRYWQFLRKPLHERLLYPVGYWHPTAQQRMYGGMLTNMRGSRVYWCVFQLSVLCVVCLIAAVHPPVGGCHVQYFCMAAVLLAGAGVIAFTNMMRSAFLTVMHTAGFVLLAVLCVVSAANHLAPSDGGARAYAAIVLLLTTVLLLATVYCVVVWYAEDRHWQELREPRRGGLEALLRDDEESDETQKLHDMTSSSYASGTTAASSYRPPAPPLQSVTGDTRSVALSLFDGASIAS</sequence>
<dbReference type="VEuPathDB" id="TriTrypDB:TCSYLVIO_008936"/>
<feature type="transmembrane region" description="Helical" evidence="2">
    <location>
        <begin position="12"/>
        <end position="35"/>
    </location>
</feature>
<feature type="transmembrane region" description="Helical" evidence="2">
    <location>
        <begin position="3412"/>
        <end position="3434"/>
    </location>
</feature>
<accession>A0A2V2VUJ2</accession>
<dbReference type="InterPro" id="IPR011050">
    <property type="entry name" value="Pectin_lyase_fold/virulence"/>
</dbReference>
<dbReference type="VEuPathDB" id="TriTrypDB:ECC02_007269"/>
<feature type="transmembrane region" description="Helical" evidence="2">
    <location>
        <begin position="3257"/>
        <end position="3282"/>
    </location>
</feature>
<dbReference type="VEuPathDB" id="TriTrypDB:TcCLB.509295.10"/>
<feature type="domain" description="Dispersed gene family protein 1 beta-sheet" evidence="6">
    <location>
        <begin position="2591"/>
        <end position="2757"/>
    </location>
</feature>
<feature type="domain" description="Dispersed gene family protein 1 N-terminal" evidence="7">
    <location>
        <begin position="1235"/>
        <end position="1317"/>
    </location>
</feature>
<proteinExistence type="predicted"/>
<dbReference type="Pfam" id="PF11038">
    <property type="entry name" value="DGF-1_5"/>
    <property type="match status" value="1"/>
</dbReference>
<feature type="transmembrane region" description="Helical" evidence="2">
    <location>
        <begin position="3149"/>
        <end position="3175"/>
    </location>
</feature>
<dbReference type="EMBL" id="PRFC01000213">
    <property type="protein sequence ID" value="PWU99930.1"/>
    <property type="molecule type" value="Genomic_DNA"/>
</dbReference>
<dbReference type="Pfam" id="PF22279">
    <property type="entry name" value="DGF-1_N"/>
    <property type="match status" value="6"/>
</dbReference>
<evidence type="ECO:0000256" key="1">
    <source>
        <dbReference type="SAM" id="MobiDB-lite"/>
    </source>
</evidence>
<dbReference type="SUPFAM" id="SSF51126">
    <property type="entry name" value="Pectin lyase-like"/>
    <property type="match status" value="1"/>
</dbReference>
<feature type="domain" description="Dispersed gene family protein 1 N-terminal" evidence="7">
    <location>
        <begin position="427"/>
        <end position="522"/>
    </location>
</feature>
<evidence type="ECO:0000259" key="7">
    <source>
        <dbReference type="Pfam" id="PF22279"/>
    </source>
</evidence>
<feature type="domain" description="Dispersed gene family protein 1 beta-sheet" evidence="6">
    <location>
        <begin position="587"/>
        <end position="745"/>
    </location>
</feature>
<feature type="domain" description="Dispersed gene family protein 1 C-terminal" evidence="5">
    <location>
        <begin position="3215"/>
        <end position="3472"/>
    </location>
</feature>
<feature type="domain" description="Dispersed gene family protein 1 beta-sheet" evidence="6">
    <location>
        <begin position="2192"/>
        <end position="2352"/>
    </location>
</feature>
<dbReference type="VEuPathDB" id="TriTrypDB:Tc_MARK_1566"/>
<dbReference type="VEuPathDB" id="TriTrypDB:TcG_09494"/>
<dbReference type="GO" id="GO:0005886">
    <property type="term" value="C:plasma membrane"/>
    <property type="evidence" value="ECO:0007669"/>
    <property type="project" value="TreeGrafter"/>
</dbReference>
<dbReference type="VEuPathDB" id="TriTrypDB:TcCL_NonESM04245"/>
<dbReference type="VEuPathDB" id="TriTrypDB:TcG_10477"/>
<evidence type="ECO:0000313" key="9">
    <source>
        <dbReference type="Proteomes" id="UP000246078"/>
    </source>
</evidence>
<dbReference type="VEuPathDB" id="TriTrypDB:Tc_MARK_9059"/>
<dbReference type="Pfam" id="PF22274">
    <property type="entry name" value="DGF-1_beta-sheet"/>
    <property type="match status" value="5"/>
</dbReference>
<feature type="region of interest" description="Disordered" evidence="1">
    <location>
        <begin position="3492"/>
        <end position="3533"/>
    </location>
</feature>
<dbReference type="VEuPathDB" id="TriTrypDB:Tc_MARK_782"/>
<dbReference type="GO" id="GO:0005112">
    <property type="term" value="F:Notch binding"/>
    <property type="evidence" value="ECO:0007669"/>
    <property type="project" value="TreeGrafter"/>
</dbReference>
<feature type="domain" description="Dispersed gene family protein 1 beta-sheet" evidence="6">
    <location>
        <begin position="1386"/>
        <end position="1540"/>
    </location>
</feature>
<dbReference type="VEuPathDB" id="TriTrypDB:TcG_11630"/>
<feature type="domain" description="Dispersed gene family protein 1 N-terminal" evidence="7">
    <location>
        <begin position="1618"/>
        <end position="1711"/>
    </location>
</feature>
<feature type="transmembrane region" description="Helical" evidence="2">
    <location>
        <begin position="118"/>
        <end position="139"/>
    </location>
</feature>
<dbReference type="VEuPathDB" id="TriTrypDB:TCSYLVIO_009247"/>
<dbReference type="GO" id="GO:0045746">
    <property type="term" value="P:negative regulation of Notch signaling pathway"/>
    <property type="evidence" value="ECO:0007669"/>
    <property type="project" value="TreeGrafter"/>
</dbReference>
<dbReference type="InterPro" id="IPR050906">
    <property type="entry name" value="Notch_signaling"/>
</dbReference>
<evidence type="ECO:0000259" key="3">
    <source>
        <dbReference type="Pfam" id="PF11024"/>
    </source>
</evidence>
<dbReference type="VEuPathDB" id="TriTrypDB:Tc_MARK_7945"/>
<feature type="transmembrane region" description="Helical" evidence="2">
    <location>
        <begin position="3386"/>
        <end position="3405"/>
    </location>
</feature>
<dbReference type="VEuPathDB" id="TriTrypDB:TCDM_12779"/>
<gene>
    <name evidence="8" type="ORF">C3747_213g8</name>
</gene>
<dbReference type="VEuPathDB" id="TriTrypDB:TcG_12206"/>
<feature type="transmembrane region" description="Helical" evidence="2">
    <location>
        <begin position="3288"/>
        <end position="3309"/>
    </location>
</feature>
<organism evidence="8 9">
    <name type="scientific">Trypanosoma cruzi</name>
    <dbReference type="NCBI Taxonomy" id="5693"/>
    <lineage>
        <taxon>Eukaryota</taxon>
        <taxon>Discoba</taxon>
        <taxon>Euglenozoa</taxon>
        <taxon>Kinetoplastea</taxon>
        <taxon>Metakinetoplastina</taxon>
        <taxon>Trypanosomatida</taxon>
        <taxon>Trypanosomatidae</taxon>
        <taxon>Trypanosoma</taxon>
        <taxon>Schizotrypanum</taxon>
    </lineage>
</organism>
<feature type="domain" description="Dispersed gene family protein 1 N-terminal" evidence="7">
    <location>
        <begin position="2830"/>
        <end position="2926"/>
    </location>
</feature>
<dbReference type="InterPro" id="IPR021282">
    <property type="entry name" value="Dispersed_gene_fam_prot1_dom5"/>
</dbReference>
<dbReference type="VEuPathDB" id="TriTrypDB:TCSYLVIO_010278"/>
<dbReference type="VEuPathDB" id="TriTrypDB:Tc_MARK_9789"/>
<dbReference type="VEuPathDB" id="TriTrypDB:TcBrA4_0185560"/>
<evidence type="ECO:0000259" key="6">
    <source>
        <dbReference type="Pfam" id="PF22274"/>
    </source>
</evidence>
<feature type="transmembrane region" description="Helical" evidence="2">
    <location>
        <begin position="3359"/>
        <end position="3380"/>
    </location>
</feature>
<feature type="region of interest" description="Disordered" evidence="1">
    <location>
        <begin position="2957"/>
        <end position="2983"/>
    </location>
</feature>
<dbReference type="InterPro" id="IPR006626">
    <property type="entry name" value="PbH1"/>
</dbReference>
<dbReference type="PANTHER" id="PTHR24044">
    <property type="entry name" value="NOTCH LIGAND FAMILY MEMBER"/>
    <property type="match status" value="1"/>
</dbReference>
<feature type="compositionally biased region" description="Low complexity" evidence="1">
    <location>
        <begin position="2957"/>
        <end position="2973"/>
    </location>
</feature>
<dbReference type="Proteomes" id="UP000246078">
    <property type="component" value="Unassembled WGS sequence"/>
</dbReference>
<dbReference type="VEuPathDB" id="TriTrypDB:TCSYLVIO_001441"/>
<evidence type="ECO:0000256" key="2">
    <source>
        <dbReference type="SAM" id="Phobius"/>
    </source>
</evidence>
<keyword evidence="2" id="KW-0812">Transmembrane</keyword>
<feature type="transmembrane region" description="Helical" evidence="2">
    <location>
        <begin position="3220"/>
        <end position="3237"/>
    </location>
</feature>
<dbReference type="SMART" id="SM00710">
    <property type="entry name" value="PbH1"/>
    <property type="match status" value="11"/>
</dbReference>
<dbReference type="GO" id="GO:0007219">
    <property type="term" value="P:Notch signaling pathway"/>
    <property type="evidence" value="ECO:0007669"/>
    <property type="project" value="TreeGrafter"/>
</dbReference>
<dbReference type="VEuPathDB" id="TriTrypDB:TcCLB.511007.10"/>
<dbReference type="VEuPathDB" id="TriTrypDB:Tc_MARK_5251"/>
<dbReference type="InterPro" id="IPR053914">
    <property type="entry name" value="DGF-1_N"/>
</dbReference>
<dbReference type="VEuPathDB" id="TriTrypDB:TCSYLVIO_010214"/>
<dbReference type="VEuPathDB" id="TriTrypDB:TcG_09018"/>
<dbReference type="PANTHER" id="PTHR24044:SF308">
    <property type="entry name" value="DELTA-LIKE PROTEIN 3"/>
    <property type="match status" value="1"/>
</dbReference>
<dbReference type="VEuPathDB" id="TriTrypDB:TCDM_11605"/>
<dbReference type="Pfam" id="PF11024">
    <property type="entry name" value="DGF-1_4"/>
    <property type="match status" value="1"/>
</dbReference>
<evidence type="ECO:0000313" key="8">
    <source>
        <dbReference type="EMBL" id="PWU99930.1"/>
    </source>
</evidence>
<comment type="caution">
    <text evidence="8">The sequence shown here is derived from an EMBL/GenBank/DDBJ whole genome shotgun (WGS) entry which is preliminary data.</text>
</comment>
<dbReference type="VEuPathDB" id="TriTrypDB:TCSYLVIO_008863"/>
<reference evidence="8 9" key="1">
    <citation type="journal article" date="2018" name="Microb. Genom.">
        <title>Expanding an expanded genome: long-read sequencing of Trypanosoma cruzi.</title>
        <authorList>
            <person name="Berna L."/>
            <person name="Rodriguez M."/>
            <person name="Chiribao M.L."/>
            <person name="Parodi-Talice A."/>
            <person name="Pita S."/>
            <person name="Rijo G."/>
            <person name="Alvarez-Valin F."/>
            <person name="Robello C."/>
        </authorList>
    </citation>
    <scope>NUCLEOTIDE SEQUENCE [LARGE SCALE GENOMIC DNA]</scope>
    <source>
        <strain evidence="8 9">TCC</strain>
    </source>
</reference>
<dbReference type="InterPro" id="IPR021004">
    <property type="entry name" value="Dispersed_gene_fam_prot1_dom4"/>
</dbReference>
<name>A0A2V2VUJ2_TRYCR</name>
<feature type="domain" description="Dispersed gene family protein 1" evidence="3">
    <location>
        <begin position="2933"/>
        <end position="3013"/>
    </location>
</feature>
<feature type="domain" description="Dispersed gene family protein 1 N-terminal" evidence="7">
    <location>
        <begin position="2424"/>
        <end position="2528"/>
    </location>
</feature>
<dbReference type="VEuPathDB" id="TriTrypDB:TCDM_11037"/>
<dbReference type="VEuPathDB" id="TriTrypDB:Tc_MARK_8679"/>
<keyword evidence="2" id="KW-1133">Transmembrane helix</keyword>
<feature type="transmembrane region" description="Helical" evidence="2">
    <location>
        <begin position="3446"/>
        <end position="3471"/>
    </location>
</feature>
<dbReference type="VEuPathDB" id="TriTrypDB:TCSYLVIO_007997"/>
<dbReference type="VEuPathDB" id="TriTrypDB:Tc_MARK_5759"/>
<dbReference type="VEuPathDB" id="TriTrypDB:TCDM_00907"/>
<feature type="domain" description="Dispersed gene family protein 1 N-terminal" evidence="7">
    <location>
        <begin position="2029"/>
        <end position="2132"/>
    </location>
</feature>
<protein>
    <submittedName>
        <fullName evidence="8">Dispersed gene family protein 1 (DGF-1)</fullName>
    </submittedName>
</protein>
<feature type="domain" description="Dispersed gene family protein 1" evidence="4">
    <location>
        <begin position="3026"/>
        <end position="3140"/>
    </location>
</feature>
<evidence type="ECO:0000259" key="4">
    <source>
        <dbReference type="Pfam" id="PF11038"/>
    </source>
</evidence>
<dbReference type="VEuPathDB" id="TriTrypDB:TcCLB.510971.10"/>
<feature type="domain" description="Dispersed gene family protein 1 beta-sheet" evidence="6">
    <location>
        <begin position="193"/>
        <end position="357"/>
    </location>
</feature>
<dbReference type="VEuPathDB" id="TriTrypDB:TcG_13363"/>
<dbReference type="VEuPathDB" id="TriTrypDB:TcCL_ESM08820"/>
<feature type="compositionally biased region" description="Polar residues" evidence="1">
    <location>
        <begin position="2974"/>
        <end position="2983"/>
    </location>
</feature>
<dbReference type="InterPro" id="IPR021053">
    <property type="entry name" value="Dispersed_gene_fam_prot1_C"/>
</dbReference>
<dbReference type="VEuPathDB" id="TriTrypDB:TCSYLVIO_002002"/>
<evidence type="ECO:0000259" key="5">
    <source>
        <dbReference type="Pfam" id="PF11040"/>
    </source>
</evidence>
<dbReference type="VEuPathDB" id="TriTrypDB:TcCLB.508591.10"/>
<dbReference type="VEuPathDB" id="TriTrypDB:C4B63_201g20"/>
<dbReference type="Pfam" id="PF11040">
    <property type="entry name" value="DGF-1_C"/>
    <property type="match status" value="1"/>
</dbReference>
<dbReference type="InterPro" id="IPR053915">
    <property type="entry name" value="DGF-1_b-sheet_dom"/>
</dbReference>